<evidence type="ECO:0000313" key="1">
    <source>
        <dbReference type="EMBL" id="BAE50709.1"/>
    </source>
</evidence>
<dbReference type="STRING" id="342108.amb1905"/>
<protein>
    <submittedName>
        <fullName evidence="1">Uncharacterized protein</fullName>
    </submittedName>
</protein>
<sequence>MPIAPAVHALPQAPLQRRTATSETGVGAVAFGDYRYDAAPIQRKTVIQYGKLQDFTFAWGNKTKAERASGEVATSMHAELDPLDPAVGTDTGGSDAFDTLFQALQAHTSTTWVRGHLLNHDLGGRAIYNNLFPITTAANGEHYQEVEKNVKHWVGEGCSVTYDVDAVQSDVGVGNPDGAFVCEAEVTKDPLASGLSGEKIRKVIVSHGTNKASTVRTFENKNDMDVEKYSGVLHGKGNTVMRDAYGSLSKDPAWEHDSGSSGVNNVYITKPKDLGRINYDNWSMGKGKSIAGLDYDYNFSVPQFKKYF</sequence>
<organism evidence="1 2">
    <name type="scientific">Paramagnetospirillum magneticum (strain ATCC 700264 / AMB-1)</name>
    <name type="common">Magnetospirillum magneticum</name>
    <dbReference type="NCBI Taxonomy" id="342108"/>
    <lineage>
        <taxon>Bacteria</taxon>
        <taxon>Pseudomonadati</taxon>
        <taxon>Pseudomonadota</taxon>
        <taxon>Alphaproteobacteria</taxon>
        <taxon>Rhodospirillales</taxon>
        <taxon>Magnetospirillaceae</taxon>
        <taxon>Paramagnetospirillum</taxon>
    </lineage>
</organism>
<dbReference type="RefSeq" id="WP_011384310.1">
    <property type="nucleotide sequence ID" value="NC_007626.1"/>
</dbReference>
<dbReference type="Gene3D" id="3.40.570.10">
    <property type="entry name" value="Extracellular Endonuclease, subunit A"/>
    <property type="match status" value="1"/>
</dbReference>
<evidence type="ECO:0000313" key="2">
    <source>
        <dbReference type="Proteomes" id="UP000007058"/>
    </source>
</evidence>
<keyword evidence="2" id="KW-1185">Reference proteome</keyword>
<gene>
    <name evidence="1" type="ordered locus">amb1905</name>
</gene>
<dbReference type="HOGENOM" id="CLU_902551_0_0_5"/>
<proteinExistence type="predicted"/>
<dbReference type="KEGG" id="mag:amb1905"/>
<dbReference type="AlphaFoldDB" id="Q2W616"/>
<dbReference type="OrthoDB" id="7787820at2"/>
<reference evidence="1 2" key="1">
    <citation type="journal article" date="2005" name="DNA Res.">
        <title>Complete genome sequence of the facultative anaerobic magnetotactic bacterium Magnetospirillum sp. strain AMB-1.</title>
        <authorList>
            <person name="Matsunaga T."/>
            <person name="Okamura Y."/>
            <person name="Fukuda Y."/>
            <person name="Wahyudi A.T."/>
            <person name="Murase Y."/>
            <person name="Takeyama H."/>
        </authorList>
    </citation>
    <scope>NUCLEOTIDE SEQUENCE [LARGE SCALE GENOMIC DNA]</scope>
    <source>
        <strain evidence="2">ATCC 700264 / AMB-1</strain>
    </source>
</reference>
<dbReference type="EMBL" id="AP007255">
    <property type="protein sequence ID" value="BAE50709.1"/>
    <property type="molecule type" value="Genomic_DNA"/>
</dbReference>
<accession>Q2W616</accession>
<name>Q2W616_PARM1</name>
<dbReference type="InterPro" id="IPR044929">
    <property type="entry name" value="DNA/RNA_non-sp_Endonuclease_sf"/>
</dbReference>
<dbReference type="Proteomes" id="UP000007058">
    <property type="component" value="Chromosome"/>
</dbReference>